<comment type="similarity">
    <text evidence="2 14">Belongs to the RNA polymerase beta' chain family.</text>
</comment>
<dbReference type="InterPro" id="IPR035697">
    <property type="entry name" value="RNAP_III_RPC1_N"/>
</dbReference>
<dbReference type="GO" id="GO:0006351">
    <property type="term" value="P:DNA-templated transcription"/>
    <property type="evidence" value="ECO:0007669"/>
    <property type="project" value="InterPro"/>
</dbReference>
<evidence type="ECO:0000256" key="9">
    <source>
        <dbReference type="ARBA" id="ARBA00022842"/>
    </source>
</evidence>
<evidence type="ECO:0000256" key="6">
    <source>
        <dbReference type="ARBA" id="ARBA00022695"/>
    </source>
</evidence>
<dbReference type="Pfam" id="PF04997">
    <property type="entry name" value="RNA_pol_Rpb1_1"/>
    <property type="match status" value="1"/>
</dbReference>
<dbReference type="InterPro" id="IPR044893">
    <property type="entry name" value="RNA_pol_Rpb1_clamp_domain"/>
</dbReference>
<evidence type="ECO:0000256" key="14">
    <source>
        <dbReference type="RuleBase" id="RU004279"/>
    </source>
</evidence>
<comment type="function">
    <text evidence="13">DNA-dependent RNA polymerase catalyzes the transcription of DNA into RNA using the four ribonucleoside triphosphates as substrates. Largest and catalytic core component of RNA polymerase III which synthesizes small RNAs, such as 5S rRNA and tRNAs. Forms the polymerase active center together with the second largest subunit. A single-stranded DNA template strand of the promoter is positioned within the central active site cleft of Pol III. A bridging helix emanates from RPC1 and crosses the cleft near the catalytic site and is thought to promote translocation of Pol III by acting as a ratchet that moves the RNA-DNA hybrid through the active site by switching from straight to bent conformations at each step of nucleotide addition.</text>
</comment>
<comment type="catalytic activity">
    <reaction evidence="12 14">
        <text>RNA(n) + a ribonucleoside 5'-triphosphate = RNA(n+1) + diphosphate</text>
        <dbReference type="Rhea" id="RHEA:21248"/>
        <dbReference type="Rhea" id="RHEA-COMP:14527"/>
        <dbReference type="Rhea" id="RHEA-COMP:17342"/>
        <dbReference type="ChEBI" id="CHEBI:33019"/>
        <dbReference type="ChEBI" id="CHEBI:61557"/>
        <dbReference type="ChEBI" id="CHEBI:140395"/>
        <dbReference type="EC" id="2.7.7.6"/>
    </reaction>
</comment>
<dbReference type="PANTHER" id="PTHR48446">
    <property type="entry name" value="DNA-DIRECTED RNA POLYMERASE SUBUNIT BETA' N-TERMINAL SECTION"/>
    <property type="match status" value="1"/>
</dbReference>
<evidence type="ECO:0000259" key="15">
    <source>
        <dbReference type="SMART" id="SM00663"/>
    </source>
</evidence>
<keyword evidence="6 14" id="KW-0548">Nucleotidyltransferase</keyword>
<dbReference type="FunFam" id="1.10.150.390:FF:000004">
    <property type="entry name" value="DNA-directed RNA polymerase subunit"/>
    <property type="match status" value="1"/>
</dbReference>
<organism evidence="16 17">
    <name type="scientific">Acrasis kona</name>
    <dbReference type="NCBI Taxonomy" id="1008807"/>
    <lineage>
        <taxon>Eukaryota</taxon>
        <taxon>Discoba</taxon>
        <taxon>Heterolobosea</taxon>
        <taxon>Tetramitia</taxon>
        <taxon>Eutetramitia</taxon>
        <taxon>Acrasidae</taxon>
        <taxon>Acrasis</taxon>
    </lineage>
</organism>
<dbReference type="InterPro" id="IPR006592">
    <property type="entry name" value="RNA_pol_N"/>
</dbReference>
<evidence type="ECO:0000256" key="1">
    <source>
        <dbReference type="ARBA" id="ARBA00004123"/>
    </source>
</evidence>
<dbReference type="SMART" id="SM00663">
    <property type="entry name" value="RPOLA_N"/>
    <property type="match status" value="1"/>
</dbReference>
<name>A0AAW2Z623_9EUKA</name>
<dbReference type="FunFam" id="1.10.132.30:FF:000001">
    <property type="entry name" value="DNA-directed RNA polymerase subunit"/>
    <property type="match status" value="1"/>
</dbReference>
<evidence type="ECO:0000256" key="8">
    <source>
        <dbReference type="ARBA" id="ARBA00022833"/>
    </source>
</evidence>
<keyword evidence="10 14" id="KW-0804">Transcription</keyword>
<evidence type="ECO:0000256" key="4">
    <source>
        <dbReference type="ARBA" id="ARBA00022478"/>
    </source>
</evidence>
<dbReference type="InterPro" id="IPR035698">
    <property type="entry name" value="RNAP_III_Rpc1_C"/>
</dbReference>
<dbReference type="Pfam" id="PF04983">
    <property type="entry name" value="RNA_pol_Rpb1_3"/>
    <property type="match status" value="1"/>
</dbReference>
<dbReference type="GO" id="GO:0046872">
    <property type="term" value="F:metal ion binding"/>
    <property type="evidence" value="ECO:0007669"/>
    <property type="project" value="UniProtKB-KW"/>
</dbReference>
<dbReference type="FunFam" id="2.40.40.20:FF:000019">
    <property type="entry name" value="DNA-directed RNA polymerase II subunit RPB1"/>
    <property type="match status" value="1"/>
</dbReference>
<keyword evidence="8" id="KW-0862">Zinc</keyword>
<dbReference type="InterPro" id="IPR000722">
    <property type="entry name" value="RNA_pol_asu"/>
</dbReference>
<dbReference type="GO" id="GO:0003677">
    <property type="term" value="F:DNA binding"/>
    <property type="evidence" value="ECO:0007669"/>
    <property type="project" value="InterPro"/>
</dbReference>
<dbReference type="Proteomes" id="UP001431209">
    <property type="component" value="Unassembled WGS sequence"/>
</dbReference>
<dbReference type="SUPFAM" id="SSF64484">
    <property type="entry name" value="beta and beta-prime subunits of DNA dependent RNA-polymerase"/>
    <property type="match status" value="1"/>
</dbReference>
<dbReference type="InterPro" id="IPR007066">
    <property type="entry name" value="RNA_pol_Rpb1_3"/>
</dbReference>
<dbReference type="Gene3D" id="6.10.250.2940">
    <property type="match status" value="1"/>
</dbReference>
<evidence type="ECO:0000256" key="3">
    <source>
        <dbReference type="ARBA" id="ARBA00011206"/>
    </source>
</evidence>
<dbReference type="FunFam" id="1.10.274.100:FF:000008">
    <property type="entry name" value="DNA-directed RNA polymerase subunit"/>
    <property type="match status" value="1"/>
</dbReference>
<evidence type="ECO:0000256" key="12">
    <source>
        <dbReference type="ARBA" id="ARBA00048552"/>
    </source>
</evidence>
<dbReference type="GO" id="GO:0005634">
    <property type="term" value="C:nucleus"/>
    <property type="evidence" value="ECO:0007669"/>
    <property type="project" value="UniProtKB-SubCell"/>
</dbReference>
<evidence type="ECO:0000256" key="7">
    <source>
        <dbReference type="ARBA" id="ARBA00022723"/>
    </source>
</evidence>
<keyword evidence="5 14" id="KW-0808">Transferase</keyword>
<dbReference type="InterPro" id="IPR007080">
    <property type="entry name" value="RNA_pol_Rpb1_1"/>
</dbReference>
<sequence length="1433" mass="161581">MLSYTALNDAAVAFTPHEGVVKRGAAPKKISSICFGVFHDEDMRRLSHVQVINKELYKPEIRKPVPFGVLDTQMGTSGRGGVCETCGQDIKECVGHFGYVHFQLPVFHIGYLKNIIEILQRICKVCSRVLLTNQEGAQYIKRFRNKELDNVVRKKIHKDVGDKCKKVGKCMHCNGNNGTVKKVDVCRIVHEKFKSKSKDNAEVHENFMKEFEEAVEHNELLKPYIGKAMDDMNPLRVLELFKKIPETDVELLDMNPDVTRPDQLVMTHMLVPPLCIRPSVASDLGTNEDDLTSGMSRIVHLNWMITDSIKKGGPVENLIELWDSLQQECAVYINSEQPGLKKPDSKPIRSLCQRLKGKYGRFRGNLSGKRVDFTGRTVISPDCNLELHQVGVPELQARVLTYPERVSRYNIDFMRSLVRNGPFVHPGANYIIPANNPIKKYLKYGDREEVAKNIQIGDIVERHLMDGDYVLFNRQPSLHRLSIMCHRARILPYRTLRFNPIDCAPYNADFDGDEMNIHVPQTEEARSEAACLMGLLNNLVTPRNGEPVIACNQDFLTAAWKLSRKNMFFDRSEFCMLCSYMGIEDRKIDLPPPAIVKPVEMWTGKQLFSLLIKPNSETQVWVNLETSAKNYSNTGEYLCINDGYVCFKNSYLISGNLDKKILGGDSKVSLFYFLMRNYGTAYAGSVMARVARVGSRWLMNHGFSIGIDDVMPSQELTFKKSQILKKGYEECDDNIAQFNAGKLEPQPGCNAEQTLEVILNKKLSDIRKEAGDMCLNELHWLNAPLTMALCGSKGSVINISQMVACVGQQTVSGSRIQNGFFDRTLPHFPLFSRKPDAKGFVSNSFFTGLLPTEFFFHTMAGREGLVDTAVKTAETGYMQRRLMKALEDLSAQYDNSVRNSGGYLVQFQYGDDLLDPYHMEETEGKPIHFSLLLSHCKNRNQPELDEIGLSAAEVVSQVEEKFKNILQLDQDDDNYYFFKNSKVDRRHDDDDDDDTIYSVQFVKSLLSFLESHCKQLDDIQEFLTCKESPEWLEMSNKVDRITQRQLDSFLKTIHEKYKRAITEPGQTVGALAAQSIGEPGTQMTLKTFHFAGVASMNVTLGVPRIVEIINATKNINTPIITAELDSSSSSASLNEQEREASARIIKGRIERTTLGQIAHAIEEIYDVGVMYVSVELDKSRIRALQLDINARSVSNSIINMPKVNIKENQIKSNGDYGLRIYPSEQERDKVYFDMQRLKLVLPGVIVSGIPTINRAVINKKKGDSGLNLLVEGTNLLAVMGTPGIDGTKTTTNNILEMVDVLGIEAARHTIMSEIHFIMASYSMSIDQRHMKLLSDIMTSKGEILGITRHGIGKMRESTLMLASFECTTDHLFDAAVHSREDTVQGVSECIIMGIPIGVGTGLFKLLQRVNKPNNRDRPKRTFEPLFFSNQAFQ</sequence>
<dbReference type="PANTHER" id="PTHR48446:SF1">
    <property type="entry name" value="DNA-DIRECTED RNA POLYMERASE SUBUNIT BETA' N-TERMINAL SECTION"/>
    <property type="match status" value="1"/>
</dbReference>
<comment type="subcellular location">
    <subcellularLocation>
        <location evidence="1">Nucleus</location>
    </subcellularLocation>
</comment>
<comment type="caution">
    <text evidence="16">The sequence shown here is derived from an EMBL/GenBank/DDBJ whole genome shotgun (WGS) entry which is preliminary data.</text>
</comment>
<keyword evidence="7" id="KW-0479">Metal-binding</keyword>
<dbReference type="Pfam" id="PF04998">
    <property type="entry name" value="RNA_pol_Rpb1_5"/>
    <property type="match status" value="1"/>
</dbReference>
<dbReference type="Gene3D" id="1.10.132.30">
    <property type="match status" value="1"/>
</dbReference>
<accession>A0AAW2Z623</accession>
<dbReference type="InterPro" id="IPR015700">
    <property type="entry name" value="RPC1"/>
</dbReference>
<dbReference type="InterPro" id="IPR042102">
    <property type="entry name" value="RNA_pol_Rpb1_3_sf"/>
</dbReference>
<dbReference type="EC" id="2.7.7.6" evidence="14"/>
<keyword evidence="17" id="KW-1185">Reference proteome</keyword>
<dbReference type="Gene3D" id="2.40.40.20">
    <property type="match status" value="1"/>
</dbReference>
<evidence type="ECO:0000256" key="10">
    <source>
        <dbReference type="ARBA" id="ARBA00023163"/>
    </source>
</evidence>
<dbReference type="FunFam" id="4.10.860.120:FF:000004">
    <property type="entry name" value="DNA-directed RNA polymerase subunit"/>
    <property type="match status" value="1"/>
</dbReference>
<dbReference type="Pfam" id="PF00623">
    <property type="entry name" value="RNA_pol_Rpb1_2"/>
    <property type="match status" value="1"/>
</dbReference>
<dbReference type="NCBIfam" id="NF006336">
    <property type="entry name" value="PRK08566.1"/>
    <property type="match status" value="1"/>
</dbReference>
<dbReference type="EMBL" id="JAOPGA020001037">
    <property type="protein sequence ID" value="KAL0484388.1"/>
    <property type="molecule type" value="Genomic_DNA"/>
</dbReference>
<keyword evidence="4 14" id="KW-0240">DNA-directed RNA polymerase</keyword>
<dbReference type="Pfam" id="PF05000">
    <property type="entry name" value="RNA_pol_Rpb1_4"/>
    <property type="match status" value="1"/>
</dbReference>
<evidence type="ECO:0000256" key="13">
    <source>
        <dbReference type="ARBA" id="ARBA00058108"/>
    </source>
</evidence>
<dbReference type="Gene3D" id="3.30.1490.180">
    <property type="entry name" value="RNA polymerase ii"/>
    <property type="match status" value="1"/>
</dbReference>
<evidence type="ECO:0000256" key="2">
    <source>
        <dbReference type="ARBA" id="ARBA00006460"/>
    </source>
</evidence>
<keyword evidence="11" id="KW-0539">Nucleus</keyword>
<dbReference type="InterPro" id="IPR038120">
    <property type="entry name" value="Rpb1_funnel_sf"/>
</dbReference>
<gene>
    <name evidence="16" type="ORF">AKO1_005061</name>
</gene>
<dbReference type="GO" id="GO:0003899">
    <property type="term" value="F:DNA-directed RNA polymerase activity"/>
    <property type="evidence" value="ECO:0007669"/>
    <property type="project" value="UniProtKB-EC"/>
</dbReference>
<evidence type="ECO:0000256" key="11">
    <source>
        <dbReference type="ARBA" id="ARBA00023242"/>
    </source>
</evidence>
<evidence type="ECO:0000313" key="16">
    <source>
        <dbReference type="EMBL" id="KAL0484388.1"/>
    </source>
</evidence>
<evidence type="ECO:0000256" key="5">
    <source>
        <dbReference type="ARBA" id="ARBA00022679"/>
    </source>
</evidence>
<proteinExistence type="inferred from homology"/>
<keyword evidence="9" id="KW-0460">Magnesium</keyword>
<dbReference type="FunFam" id="3.30.1490.180:FF:000002">
    <property type="entry name" value="DNA-directed RNA polymerase subunit"/>
    <property type="match status" value="1"/>
</dbReference>
<dbReference type="Gene3D" id="4.10.860.120">
    <property type="entry name" value="RNA polymerase II, clamp domain"/>
    <property type="match status" value="1"/>
</dbReference>
<dbReference type="CDD" id="cd02583">
    <property type="entry name" value="RNAP_III_RPC1_N"/>
    <property type="match status" value="1"/>
</dbReference>
<dbReference type="InterPro" id="IPR007081">
    <property type="entry name" value="RNA_pol_Rpb1_5"/>
</dbReference>
<dbReference type="Gene3D" id="1.10.150.390">
    <property type="match status" value="1"/>
</dbReference>
<dbReference type="Gene3D" id="1.10.274.100">
    <property type="entry name" value="RNA polymerase Rpb1, domain 3"/>
    <property type="match status" value="1"/>
</dbReference>
<dbReference type="GO" id="GO:0000428">
    <property type="term" value="C:DNA-directed RNA polymerase complex"/>
    <property type="evidence" value="ECO:0007669"/>
    <property type="project" value="UniProtKB-KW"/>
</dbReference>
<dbReference type="InterPro" id="IPR007083">
    <property type="entry name" value="RNA_pol_Rpb1_4"/>
</dbReference>
<dbReference type="CDD" id="cd02736">
    <property type="entry name" value="RNAP_III_Rpc1_C"/>
    <property type="match status" value="1"/>
</dbReference>
<reference evidence="16 17" key="1">
    <citation type="submission" date="2024-03" db="EMBL/GenBank/DDBJ databases">
        <title>The Acrasis kona genome and developmental transcriptomes reveal deep origins of eukaryotic multicellular pathways.</title>
        <authorList>
            <person name="Sheikh S."/>
            <person name="Fu C.-J."/>
            <person name="Brown M.W."/>
            <person name="Baldauf S.L."/>
        </authorList>
    </citation>
    <scope>NUCLEOTIDE SEQUENCE [LARGE SCALE GENOMIC DNA]</scope>
    <source>
        <strain evidence="16 17">ATCC MYA-3509</strain>
    </source>
</reference>
<dbReference type="Gene3D" id="6.20.50.80">
    <property type="match status" value="1"/>
</dbReference>
<evidence type="ECO:0000313" key="17">
    <source>
        <dbReference type="Proteomes" id="UP001431209"/>
    </source>
</evidence>
<feature type="domain" description="RNA polymerase N-terminal" evidence="15">
    <location>
        <begin position="262"/>
        <end position="563"/>
    </location>
</feature>
<protein>
    <recommendedName>
        <fullName evidence="14">DNA-directed RNA polymerase subunit</fullName>
        <ecNumber evidence="14">2.7.7.6</ecNumber>
    </recommendedName>
</protein>
<comment type="subunit">
    <text evidence="3">Component of the RNA polymerase III (Pol III) complex consisting of 17 subunits.</text>
</comment>